<keyword evidence="7" id="KW-1133">Transmembrane helix</keyword>
<evidence type="ECO:0000256" key="6">
    <source>
        <dbReference type="RuleBase" id="RU000461"/>
    </source>
</evidence>
<keyword evidence="6" id="KW-0503">Monooxygenase</keyword>
<keyword evidence="4 5" id="KW-0408">Iron</keyword>
<evidence type="ECO:0000256" key="7">
    <source>
        <dbReference type="SAM" id="Phobius"/>
    </source>
</evidence>
<dbReference type="STRING" id="796925.A0A137PH19"/>
<dbReference type="GO" id="GO:0020037">
    <property type="term" value="F:heme binding"/>
    <property type="evidence" value="ECO:0007669"/>
    <property type="project" value="InterPro"/>
</dbReference>
<name>A0A137PH19_CONC2</name>
<dbReference type="GO" id="GO:0004497">
    <property type="term" value="F:monooxygenase activity"/>
    <property type="evidence" value="ECO:0007669"/>
    <property type="project" value="UniProtKB-KW"/>
</dbReference>
<dbReference type="EMBL" id="KQ964425">
    <property type="protein sequence ID" value="KXN74265.1"/>
    <property type="molecule type" value="Genomic_DNA"/>
</dbReference>
<evidence type="ECO:0000256" key="4">
    <source>
        <dbReference type="ARBA" id="ARBA00023004"/>
    </source>
</evidence>
<protein>
    <submittedName>
        <fullName evidence="8">Cytochrome P450</fullName>
    </submittedName>
</protein>
<comment type="cofactor">
    <cofactor evidence="1 5">
        <name>heme</name>
        <dbReference type="ChEBI" id="CHEBI:30413"/>
    </cofactor>
</comment>
<feature type="transmembrane region" description="Helical" evidence="7">
    <location>
        <begin position="12"/>
        <end position="33"/>
    </location>
</feature>
<evidence type="ECO:0000256" key="3">
    <source>
        <dbReference type="ARBA" id="ARBA00022723"/>
    </source>
</evidence>
<evidence type="ECO:0000313" key="9">
    <source>
        <dbReference type="Proteomes" id="UP000070444"/>
    </source>
</evidence>
<dbReference type="OrthoDB" id="3934656at2759"/>
<comment type="similarity">
    <text evidence="2 6">Belongs to the cytochrome P450 family.</text>
</comment>
<accession>A0A137PH19</accession>
<gene>
    <name evidence="8" type="ORF">CONCODRAFT_2640</name>
</gene>
<dbReference type="SUPFAM" id="SSF48264">
    <property type="entry name" value="Cytochrome P450"/>
    <property type="match status" value="1"/>
</dbReference>
<dbReference type="PRINTS" id="PR00385">
    <property type="entry name" value="P450"/>
</dbReference>
<dbReference type="PROSITE" id="PS00086">
    <property type="entry name" value="CYTOCHROME_P450"/>
    <property type="match status" value="1"/>
</dbReference>
<dbReference type="Proteomes" id="UP000070444">
    <property type="component" value="Unassembled WGS sequence"/>
</dbReference>
<dbReference type="PANTHER" id="PTHR24305:SF166">
    <property type="entry name" value="CYTOCHROME P450 12A4, MITOCHONDRIAL-RELATED"/>
    <property type="match status" value="1"/>
</dbReference>
<proteinExistence type="inferred from homology"/>
<dbReference type="InterPro" id="IPR050121">
    <property type="entry name" value="Cytochrome_P450_monoxygenase"/>
</dbReference>
<dbReference type="InterPro" id="IPR001128">
    <property type="entry name" value="Cyt_P450"/>
</dbReference>
<feature type="binding site" description="axial binding residue" evidence="5">
    <location>
        <position position="429"/>
    </location>
    <ligand>
        <name>heme</name>
        <dbReference type="ChEBI" id="CHEBI:30413"/>
    </ligand>
    <ligandPart>
        <name>Fe</name>
        <dbReference type="ChEBI" id="CHEBI:18248"/>
    </ligandPart>
</feature>
<evidence type="ECO:0000313" key="8">
    <source>
        <dbReference type="EMBL" id="KXN74265.1"/>
    </source>
</evidence>
<dbReference type="Pfam" id="PF00067">
    <property type="entry name" value="p450"/>
    <property type="match status" value="1"/>
</dbReference>
<keyword evidence="5 6" id="KW-0349">Heme</keyword>
<organism evidence="8 9">
    <name type="scientific">Conidiobolus coronatus (strain ATCC 28846 / CBS 209.66 / NRRL 28638)</name>
    <name type="common">Delacroixia coronata</name>
    <dbReference type="NCBI Taxonomy" id="796925"/>
    <lineage>
        <taxon>Eukaryota</taxon>
        <taxon>Fungi</taxon>
        <taxon>Fungi incertae sedis</taxon>
        <taxon>Zoopagomycota</taxon>
        <taxon>Entomophthoromycotina</taxon>
        <taxon>Entomophthoromycetes</taxon>
        <taxon>Entomophthorales</taxon>
        <taxon>Ancylistaceae</taxon>
        <taxon>Conidiobolus</taxon>
    </lineage>
</organism>
<dbReference type="PRINTS" id="PR00463">
    <property type="entry name" value="EP450I"/>
</dbReference>
<dbReference type="InterPro" id="IPR002401">
    <property type="entry name" value="Cyt_P450_E_grp-I"/>
</dbReference>
<sequence length="484" mass="55211">MLNYSTGDITLSHIALAAFIGYLGYSYYINFYYSRHIGPLKSIPGPSNELWQSIRFMYYRLSGKPREVYKELHAQYGPICHSGMSVISISDPEATKLIYSSHKFKKEPRYDFFIQNVSNIFSTRDKKFHSIRKRIISPAFNWKTIMKLEPMISLHCVENLVDTINKTLDNGSTQIDIYELIHKSIGDAISDIVLGRCFDSLKKPDFPAYKLSIHISNTWGLKFTVPFLNFLKASHHPIVNENIIEELKLRRNGKKREDILQVLVDSKDYETNSTFSDAEIIEEACILIFAGMETTAISLIWTFYLLLSNPKTYENLVEELINAFPDKNTQISYDMCKDLPYLTAVIHESLRLKNPSGVALTRVVPEGGATILGHFIPEGTIIGTGGYGIHQCEKNWPNADSYIPERWLGSDADKLKDMLFAFSQGPRNCVGKNLAWLEIYITIANLIRQYDFSMPTGTTLTEFDLFVLKGKEEKLILNTTPRSN</sequence>
<keyword evidence="7" id="KW-0472">Membrane</keyword>
<dbReference type="PANTHER" id="PTHR24305">
    <property type="entry name" value="CYTOCHROME P450"/>
    <property type="match status" value="1"/>
</dbReference>
<evidence type="ECO:0000256" key="1">
    <source>
        <dbReference type="ARBA" id="ARBA00001971"/>
    </source>
</evidence>
<dbReference type="InterPro" id="IPR036396">
    <property type="entry name" value="Cyt_P450_sf"/>
</dbReference>
<dbReference type="Gene3D" id="1.10.630.10">
    <property type="entry name" value="Cytochrome P450"/>
    <property type="match status" value="1"/>
</dbReference>
<keyword evidence="6" id="KW-0560">Oxidoreductase</keyword>
<dbReference type="GO" id="GO:0005506">
    <property type="term" value="F:iron ion binding"/>
    <property type="evidence" value="ECO:0007669"/>
    <property type="project" value="InterPro"/>
</dbReference>
<evidence type="ECO:0000256" key="5">
    <source>
        <dbReference type="PIRSR" id="PIRSR602401-1"/>
    </source>
</evidence>
<keyword evidence="7" id="KW-0812">Transmembrane</keyword>
<evidence type="ECO:0000256" key="2">
    <source>
        <dbReference type="ARBA" id="ARBA00010617"/>
    </source>
</evidence>
<dbReference type="AlphaFoldDB" id="A0A137PH19"/>
<keyword evidence="3 5" id="KW-0479">Metal-binding</keyword>
<keyword evidence="9" id="KW-1185">Reference proteome</keyword>
<dbReference type="GO" id="GO:0016705">
    <property type="term" value="F:oxidoreductase activity, acting on paired donors, with incorporation or reduction of molecular oxygen"/>
    <property type="evidence" value="ECO:0007669"/>
    <property type="project" value="InterPro"/>
</dbReference>
<dbReference type="InterPro" id="IPR017972">
    <property type="entry name" value="Cyt_P450_CS"/>
</dbReference>
<reference evidence="8 9" key="1">
    <citation type="journal article" date="2015" name="Genome Biol. Evol.">
        <title>Phylogenomic analyses indicate that early fungi evolved digesting cell walls of algal ancestors of land plants.</title>
        <authorList>
            <person name="Chang Y."/>
            <person name="Wang S."/>
            <person name="Sekimoto S."/>
            <person name="Aerts A.L."/>
            <person name="Choi C."/>
            <person name="Clum A."/>
            <person name="LaButti K.M."/>
            <person name="Lindquist E.A."/>
            <person name="Yee Ngan C."/>
            <person name="Ohm R.A."/>
            <person name="Salamov A.A."/>
            <person name="Grigoriev I.V."/>
            <person name="Spatafora J.W."/>
            <person name="Berbee M.L."/>
        </authorList>
    </citation>
    <scope>NUCLEOTIDE SEQUENCE [LARGE SCALE GENOMIC DNA]</scope>
    <source>
        <strain evidence="8 9">NRRL 28638</strain>
    </source>
</reference>